<keyword evidence="8" id="KW-1185">Reference proteome</keyword>
<dbReference type="GO" id="GO:0051225">
    <property type="term" value="P:spindle assembly"/>
    <property type="evidence" value="ECO:0007669"/>
    <property type="project" value="TreeGrafter"/>
</dbReference>
<keyword evidence="4" id="KW-0206">Cytoskeleton</keyword>
<evidence type="ECO:0000256" key="2">
    <source>
        <dbReference type="ARBA" id="ARBA00022490"/>
    </source>
</evidence>
<protein>
    <submittedName>
        <fullName evidence="7">Tubulin gamma complex component 3</fullName>
    </submittedName>
</protein>
<dbReference type="GO" id="GO:0051321">
    <property type="term" value="P:meiotic cell cycle"/>
    <property type="evidence" value="ECO:0007669"/>
    <property type="project" value="TreeGrafter"/>
</dbReference>
<reference evidence="7" key="1">
    <citation type="submission" date="2025-08" db="UniProtKB">
        <authorList>
            <consortium name="Ensembl"/>
        </authorList>
    </citation>
    <scope>IDENTIFICATION</scope>
</reference>
<dbReference type="InterPro" id="IPR007259">
    <property type="entry name" value="GCP"/>
</dbReference>
<evidence type="ECO:0000256" key="1">
    <source>
        <dbReference type="ARBA" id="ARBA00004245"/>
    </source>
</evidence>
<evidence type="ECO:0000256" key="4">
    <source>
        <dbReference type="ARBA" id="ARBA00023212"/>
    </source>
</evidence>
<organism evidence="7 8">
    <name type="scientific">Canis lupus dingo</name>
    <name type="common">dingo</name>
    <dbReference type="NCBI Taxonomy" id="286419"/>
    <lineage>
        <taxon>Eukaryota</taxon>
        <taxon>Metazoa</taxon>
        <taxon>Chordata</taxon>
        <taxon>Craniata</taxon>
        <taxon>Vertebrata</taxon>
        <taxon>Euteleostomi</taxon>
        <taxon>Mammalia</taxon>
        <taxon>Eutheria</taxon>
        <taxon>Laurasiatheria</taxon>
        <taxon>Carnivora</taxon>
        <taxon>Caniformia</taxon>
        <taxon>Canidae</taxon>
        <taxon>Canis</taxon>
    </lineage>
</organism>
<evidence type="ECO:0000256" key="5">
    <source>
        <dbReference type="SAM" id="MobiDB-lite"/>
    </source>
</evidence>
<dbReference type="GO" id="GO:0000922">
    <property type="term" value="C:spindle pole"/>
    <property type="evidence" value="ECO:0007669"/>
    <property type="project" value="InterPro"/>
</dbReference>
<dbReference type="GO" id="GO:0007020">
    <property type="term" value="P:microtubule nucleation"/>
    <property type="evidence" value="ECO:0007669"/>
    <property type="project" value="InterPro"/>
</dbReference>
<dbReference type="Ensembl" id="ENSCAFT00020029491.1">
    <property type="protein sequence ID" value="ENSCAFP00020025528.1"/>
    <property type="gene ID" value="ENSCAFG00020020036.1"/>
</dbReference>
<proteinExistence type="predicted"/>
<dbReference type="GO" id="GO:0043015">
    <property type="term" value="F:gamma-tubulin binding"/>
    <property type="evidence" value="ECO:0007669"/>
    <property type="project" value="InterPro"/>
</dbReference>
<accession>A0A8C0L390</accession>
<dbReference type="GO" id="GO:0005874">
    <property type="term" value="C:microtubule"/>
    <property type="evidence" value="ECO:0007669"/>
    <property type="project" value="UniProtKB-KW"/>
</dbReference>
<dbReference type="GO" id="GO:0000930">
    <property type="term" value="C:gamma-tubulin complex"/>
    <property type="evidence" value="ECO:0007669"/>
    <property type="project" value="TreeGrafter"/>
</dbReference>
<evidence type="ECO:0000313" key="8">
    <source>
        <dbReference type="Proteomes" id="UP000694391"/>
    </source>
</evidence>
<comment type="subcellular location">
    <subcellularLocation>
        <location evidence="1">Cytoplasm</location>
        <location evidence="1">Cytoskeleton</location>
    </subcellularLocation>
</comment>
<dbReference type="AlphaFoldDB" id="A0A8C0L390"/>
<evidence type="ECO:0000313" key="7">
    <source>
        <dbReference type="Ensembl" id="ENSCAFP00020025528.1"/>
    </source>
</evidence>
<reference evidence="7" key="2">
    <citation type="submission" date="2025-09" db="UniProtKB">
        <authorList>
            <consortium name="Ensembl"/>
        </authorList>
    </citation>
    <scope>IDENTIFICATION</scope>
</reference>
<dbReference type="Pfam" id="PF17681">
    <property type="entry name" value="GCP_N_terminal"/>
    <property type="match status" value="1"/>
</dbReference>
<dbReference type="GO" id="GO:0000278">
    <property type="term" value="P:mitotic cell cycle"/>
    <property type="evidence" value="ECO:0007669"/>
    <property type="project" value="TreeGrafter"/>
</dbReference>
<name>A0A8C0L390_CANLU</name>
<dbReference type="Proteomes" id="UP000694391">
    <property type="component" value="Unplaced"/>
</dbReference>
<dbReference type="GeneTree" id="ENSGT00940000157872"/>
<evidence type="ECO:0000256" key="3">
    <source>
        <dbReference type="ARBA" id="ARBA00022701"/>
    </source>
</evidence>
<sequence>MATPDQKSPNVLLQNLCCRILGRSEADVAQQFQYAVRVIGSNFAPTVERDEFLVAEKIKKELIRQRREADAALFSELHRKLHSQGVLKNKWSILYLLLSLSEDPRKQPNKVSSYAALFAQALPRDAHSTPYYYARPQTLPLNYQDRSTQSTQSAGSMGSSGVSSISVYTLNGPTPTPQSLLPGQPHHAPGVGDCLRQQLGSRLAWTLTTNQPSSQITTSKGIPNTVSRNVTRPRREGDAGGAGEVTEAALVRDILYVFQGIDGKNIKMSTTENCYKVEAKANLSKSLRDTAVRLAELGWLHNKIRKYTDQRSLDRSFGLVGQSFCAALHQELKEYYRLLSVLHSQEGRGVSWPLPCTHTRRRGTHM</sequence>
<gene>
    <name evidence="7" type="primary">TUBGCP3</name>
</gene>
<keyword evidence="3" id="KW-0493">Microtubule</keyword>
<dbReference type="GO" id="GO:0031122">
    <property type="term" value="P:cytoplasmic microtubule organization"/>
    <property type="evidence" value="ECO:0007669"/>
    <property type="project" value="TreeGrafter"/>
</dbReference>
<feature type="domain" description="Gamma tubulin complex component protein N-terminal" evidence="6">
    <location>
        <begin position="251"/>
        <end position="345"/>
    </location>
</feature>
<dbReference type="GO" id="GO:0051011">
    <property type="term" value="F:microtubule minus-end binding"/>
    <property type="evidence" value="ECO:0007669"/>
    <property type="project" value="TreeGrafter"/>
</dbReference>
<dbReference type="PANTHER" id="PTHR19302:SF14">
    <property type="entry name" value="GAMMA-TUBULIN COMPLEX COMPONENT 3"/>
    <property type="match status" value="1"/>
</dbReference>
<feature type="compositionally biased region" description="Polar residues" evidence="5">
    <location>
        <begin position="212"/>
        <end position="230"/>
    </location>
</feature>
<dbReference type="PANTHER" id="PTHR19302">
    <property type="entry name" value="GAMMA TUBULIN COMPLEX PROTEIN"/>
    <property type="match status" value="1"/>
</dbReference>
<feature type="region of interest" description="Disordered" evidence="5">
    <location>
        <begin position="212"/>
        <end position="242"/>
    </location>
</feature>
<evidence type="ECO:0000259" key="6">
    <source>
        <dbReference type="Pfam" id="PF17681"/>
    </source>
</evidence>
<keyword evidence="2" id="KW-0963">Cytoplasm</keyword>
<dbReference type="InterPro" id="IPR041470">
    <property type="entry name" value="GCP_N"/>
</dbReference>